<protein>
    <recommendedName>
        <fullName evidence="3">Trypsin-like peptidase</fullName>
    </recommendedName>
</protein>
<dbReference type="OrthoDB" id="104542at2"/>
<dbReference type="EMBL" id="PYGE01000008">
    <property type="protein sequence ID" value="PSL03218.1"/>
    <property type="molecule type" value="Genomic_DNA"/>
</dbReference>
<sequence>MHLESAREIKAELRREAARVRPVPVEPRTVSGGVAVGICVRGSGTYGVAVRSFGRSELTDFVSVRGQELAGDECDVRDVGIVRALQWDPAELQRRQRPLRPGLSVAHVDVTAGTLGAFVTSADGDGTDLQILSNNHVLANSGQARVGDAVTQPGAADGGTDPADRVGTLSQVIELRTDGTNVVDAATAELAEGSEIEPAYPSGVLDSWSDVRDDLEVEKVGRTTGTTRGRVTAIEVDDVGVEYPIGVVDFENQIEVGGIGGSAFSAGGDSGSMVYDVAGRSGVGLLFAGSERGGEDGLGLTYCNPIGDVLRMLGVRLVAGEG</sequence>
<evidence type="ECO:0008006" key="3">
    <source>
        <dbReference type="Google" id="ProtNLM"/>
    </source>
</evidence>
<proteinExistence type="predicted"/>
<accession>A0A2P8E173</accession>
<dbReference type="RefSeq" id="WP_106537624.1">
    <property type="nucleotide sequence ID" value="NZ_ML142902.1"/>
</dbReference>
<comment type="caution">
    <text evidence="1">The sequence shown here is derived from an EMBL/GenBank/DDBJ whole genome shotgun (WGS) entry which is preliminary data.</text>
</comment>
<dbReference type="AlphaFoldDB" id="A0A2P8E173"/>
<reference evidence="1 2" key="1">
    <citation type="submission" date="2018-03" db="EMBL/GenBank/DDBJ databases">
        <title>Genomic Encyclopedia of Archaeal and Bacterial Type Strains, Phase II (KMG-II): from individual species to whole genera.</title>
        <authorList>
            <person name="Goeker M."/>
        </authorList>
    </citation>
    <scope>NUCLEOTIDE SEQUENCE [LARGE SCALE GENOMIC DNA]</scope>
    <source>
        <strain evidence="1 2">DSM 45211</strain>
    </source>
</reference>
<dbReference type="Gene3D" id="2.40.10.10">
    <property type="entry name" value="Trypsin-like serine proteases"/>
    <property type="match status" value="1"/>
</dbReference>
<gene>
    <name evidence="1" type="ORF">CLV30_108130</name>
</gene>
<dbReference type="Proteomes" id="UP000243528">
    <property type="component" value="Unassembled WGS sequence"/>
</dbReference>
<keyword evidence="2" id="KW-1185">Reference proteome</keyword>
<dbReference type="InterPro" id="IPR043504">
    <property type="entry name" value="Peptidase_S1_PA_chymotrypsin"/>
</dbReference>
<organism evidence="1 2">
    <name type="scientific">Haloactinopolyspora alba</name>
    <dbReference type="NCBI Taxonomy" id="648780"/>
    <lineage>
        <taxon>Bacteria</taxon>
        <taxon>Bacillati</taxon>
        <taxon>Actinomycetota</taxon>
        <taxon>Actinomycetes</taxon>
        <taxon>Jiangellales</taxon>
        <taxon>Jiangellaceae</taxon>
        <taxon>Haloactinopolyspora</taxon>
    </lineage>
</organism>
<evidence type="ECO:0000313" key="2">
    <source>
        <dbReference type="Proteomes" id="UP000243528"/>
    </source>
</evidence>
<name>A0A2P8E173_9ACTN</name>
<evidence type="ECO:0000313" key="1">
    <source>
        <dbReference type="EMBL" id="PSL03218.1"/>
    </source>
</evidence>
<dbReference type="SUPFAM" id="SSF50494">
    <property type="entry name" value="Trypsin-like serine proteases"/>
    <property type="match status" value="1"/>
</dbReference>
<dbReference type="InterPro" id="IPR009003">
    <property type="entry name" value="Peptidase_S1_PA"/>
</dbReference>